<dbReference type="EMBL" id="CP002174">
    <property type="protein sequence ID" value="AEA39050.1"/>
    <property type="molecule type" value="Genomic_DNA"/>
</dbReference>
<dbReference type="Pfam" id="PF00227">
    <property type="entry name" value="Proteasome"/>
    <property type="match status" value="1"/>
</dbReference>
<keyword evidence="1" id="KW-0647">Proteasome</keyword>
<dbReference type="Gene3D" id="3.60.20.10">
    <property type="entry name" value="Glutamine Phosphoribosylpyrophosphate, subunit 1, domain 1"/>
    <property type="match status" value="1"/>
</dbReference>
<dbReference type="GO" id="GO:0051603">
    <property type="term" value="P:proteolysis involved in protein catabolic process"/>
    <property type="evidence" value="ECO:0007669"/>
    <property type="project" value="InterPro"/>
</dbReference>
<dbReference type="GO" id="GO:0005839">
    <property type="term" value="C:proteasome core complex"/>
    <property type="evidence" value="ECO:0007669"/>
    <property type="project" value="InterPro"/>
</dbReference>
<gene>
    <name evidence="1" type="primary">prsB1</name>
    <name evidence="1" type="ORF">CPARA_3gp392</name>
</gene>
<proteinExistence type="predicted"/>
<accession>F2HIC6</accession>
<geneLocation type="nucleomorph" evidence="1"/>
<sequence>MNLNERLYETVLLVIQLKDCIIVTSDLHMNYGNVNKNKSNNHFNLVNNYILCCSSTITSDIQFAIDYLKSVLEKSFDYVKKKTNVRVVAQIIREIYRKTTTSNCVCVGWDPFHGNQFYLINQKGSLFKQNFLLTQNNNIHLDKDWMSGYGKKKSYYFSRKFALEILSTIITLNEKKKGTIKIYSINKYGFKTELVTPFSTIKKFYFSKKNINRLI</sequence>
<dbReference type="AlphaFoldDB" id="F2HIC6"/>
<protein>
    <submittedName>
        <fullName evidence="1">26S proteasome, beta-1 SU</fullName>
    </submittedName>
</protein>
<keyword evidence="1" id="KW-0542">Nucleomorph</keyword>
<evidence type="ECO:0000313" key="2">
    <source>
        <dbReference type="Proteomes" id="UP000243423"/>
    </source>
</evidence>
<organism evidence="1 2">
    <name type="scientific">Cryptomonas paramaecium</name>
    <dbReference type="NCBI Taxonomy" id="2898"/>
    <lineage>
        <taxon>Eukaryota</taxon>
        <taxon>Cryptophyceae</taxon>
        <taxon>Cryptomonadales</taxon>
        <taxon>Cryptomonadaceae</taxon>
        <taxon>Cryptomonas</taxon>
    </lineage>
</organism>
<dbReference type="SUPFAM" id="SSF56235">
    <property type="entry name" value="N-terminal nucleophile aminohydrolases (Ntn hydrolases)"/>
    <property type="match status" value="1"/>
</dbReference>
<name>F2HIC6_9CRYP</name>
<reference evidence="1 2" key="1">
    <citation type="journal article" date="2011" name="Genome Biol. Evol.">
        <title>Complete nucleomorph genome sequence of the nonphotosynthetic alga Cryptomonas paramecium reveals a core nucleomorph gene set.</title>
        <authorList>
            <person name="Tanifuji G."/>
            <person name="Onodera N.T."/>
            <person name="Wheeler T.J."/>
            <person name="Dlutek M."/>
            <person name="Donaher N."/>
            <person name="Archibald J.M."/>
        </authorList>
    </citation>
    <scope>NUCLEOTIDE SEQUENCE [LARGE SCALE GENOMIC DNA]</scope>
    <source>
        <strain evidence="1 2">CCAP977/2A</strain>
    </source>
</reference>
<dbReference type="InterPro" id="IPR029055">
    <property type="entry name" value="Ntn_hydrolases_N"/>
</dbReference>
<dbReference type="RefSeq" id="XP_003239948.1">
    <property type="nucleotide sequence ID" value="XM_003239900.1"/>
</dbReference>
<dbReference type="GeneID" id="10447304"/>
<dbReference type="InterPro" id="IPR001353">
    <property type="entry name" value="Proteasome_sua/b"/>
</dbReference>
<dbReference type="Proteomes" id="UP000243423">
    <property type="component" value="Nucleomorph 3"/>
</dbReference>
<evidence type="ECO:0000313" key="1">
    <source>
        <dbReference type="EMBL" id="AEA39050.1"/>
    </source>
</evidence>